<gene>
    <name evidence="1" type="ORF">DMY87_09480</name>
</gene>
<keyword evidence="2" id="KW-1185">Reference proteome</keyword>
<comment type="caution">
    <text evidence="1">The sequence shown here is derived from an EMBL/GenBank/DDBJ whole genome shotgun (WGS) entry which is preliminary data.</text>
</comment>
<name>A0ABX5NRJ8_9HYPH</name>
<dbReference type="Proteomes" id="UP000247536">
    <property type="component" value="Unassembled WGS sequence"/>
</dbReference>
<protein>
    <submittedName>
        <fullName evidence="1">Uncharacterized protein</fullName>
    </submittedName>
</protein>
<proteinExistence type="predicted"/>
<organism evidence="1 2">
    <name type="scientific">Rhizobium wuzhouense</name>
    <dbReference type="NCBI Taxonomy" id="1986026"/>
    <lineage>
        <taxon>Bacteria</taxon>
        <taxon>Pseudomonadati</taxon>
        <taxon>Pseudomonadota</taxon>
        <taxon>Alphaproteobacteria</taxon>
        <taxon>Hyphomicrobiales</taxon>
        <taxon>Rhizobiaceae</taxon>
        <taxon>Rhizobium/Agrobacterium group</taxon>
        <taxon>Rhizobium</taxon>
    </lineage>
</organism>
<dbReference type="EMBL" id="QJRY01000003">
    <property type="protein sequence ID" value="PYB73946.1"/>
    <property type="molecule type" value="Genomic_DNA"/>
</dbReference>
<accession>A0ABX5NRJ8</accession>
<evidence type="ECO:0000313" key="1">
    <source>
        <dbReference type="EMBL" id="PYB73946.1"/>
    </source>
</evidence>
<reference evidence="1 2" key="1">
    <citation type="submission" date="2018-06" db="EMBL/GenBank/DDBJ databases">
        <title>Rhizobium wuzhouense sp. nov., isolated from roots of Oryza officinalis.</title>
        <authorList>
            <person name="Yuan T."/>
        </authorList>
    </citation>
    <scope>NUCLEOTIDE SEQUENCE [LARGE SCALE GENOMIC DNA]</scope>
    <source>
        <strain evidence="1 2">W44</strain>
    </source>
</reference>
<sequence>MGGATGILRYRIHRKTPEENTLFVSKKVVILGLDPRIQTQANLGLHLPLGGGDLRAVAEGQKSIPSPTKSEI</sequence>
<evidence type="ECO:0000313" key="2">
    <source>
        <dbReference type="Proteomes" id="UP000247536"/>
    </source>
</evidence>